<dbReference type="InterPro" id="IPR031778">
    <property type="entry name" value="Sortilin_N"/>
</dbReference>
<dbReference type="AlphaFoldDB" id="A0A7V2ZHC7"/>
<gene>
    <name evidence="4" type="ORF">ENS31_00175</name>
</gene>
<evidence type="ECO:0000313" key="4">
    <source>
        <dbReference type="EMBL" id="HFI89925.1"/>
    </source>
</evidence>
<evidence type="ECO:0000259" key="3">
    <source>
        <dbReference type="Pfam" id="PF15902"/>
    </source>
</evidence>
<comment type="caution">
    <text evidence="4">The sequence shown here is derived from an EMBL/GenBank/DDBJ whole genome shotgun (WGS) entry which is preliminary data.</text>
</comment>
<name>A0A7V2ZHC7_9BACT</name>
<dbReference type="PANTHER" id="PTHR43739">
    <property type="entry name" value="XYLOGLUCANASE (EUROFUNG)"/>
    <property type="match status" value="1"/>
</dbReference>
<protein>
    <submittedName>
        <fullName evidence="4">Glycosyl hydrolase</fullName>
    </submittedName>
</protein>
<reference evidence="4" key="1">
    <citation type="journal article" date="2020" name="mSystems">
        <title>Genome- and Community-Level Interaction Insights into Carbon Utilization and Element Cycling Functions of Hydrothermarchaeota in Hydrothermal Sediment.</title>
        <authorList>
            <person name="Zhou Z."/>
            <person name="Liu Y."/>
            <person name="Xu W."/>
            <person name="Pan J."/>
            <person name="Luo Z.H."/>
            <person name="Li M."/>
        </authorList>
    </citation>
    <scope>NUCLEOTIDE SEQUENCE [LARGE SCALE GENOMIC DNA]</scope>
    <source>
        <strain evidence="4">SpSt-479</strain>
    </source>
</reference>
<evidence type="ECO:0000256" key="1">
    <source>
        <dbReference type="ARBA" id="ARBA00022737"/>
    </source>
</evidence>
<sequence>MNLRNLIVVLFIMISASFLFSQNDEKKEDKSPYKSSTFNGLKFRSIGPAVTSGRVTDFAVNPNDYHEFYVAVACGNVWKTTNSGITWSPIFDTYGSHSIGCVTLDPNNPHVVYVGTGENNSQRSVSWGDGIYRSEDGGKSFKKIGLDKSEHIAKILIDPRDSKVLYVAAQGPLWGDGGQRGLYKSTDYGLTWDSVLYISPRTGVTDVVMDPRNPDVLYAASYQRRRHVWTLINGGPESAIYKSTDAGKTWKKLESGLPSGDVGRIGLAISPVNPDFIYAIIEAADDASGFYRSTNRGASWEKMSDYKNVSAQYYSEIFCDPVDVNKVYVLDTFSSITNDGGKTFTQISTKGRHVDDHAFWINPQNPKHYLIGGDGGIYETFDAGNTFHFKDNLPITQFYRVSVDKFKPFYRVMGGTQDNNSMIVPSQTINEEGIVNADWIPLVGGDGYEALADPSNPNIIYCLWQYGGLTRYDMQSGELFSIKPQEREGEEPYRWNWDTPLMLSPHSPTRLYVAANKLFRSDDRGNSWQVISDDLTRRIDRNKLPVMGRIWSVDAVAKNASTSFYGNIVSLSESPLVEGLIYVGTDDGLIQVTEDGGKNWRKIEKFPGVPETTYVSCLYASLFDANTVYATFDNHKRADFKPYVLVSNDRGKSWKSISGDLKEPFVVYSIIQDHIKPDLLFIGTEYGVFFTFNGGKNWIQLKGELPTTAVRDLDIQRIENDLAIATFGRGFYILDNYSPLRDITEKNLEQENFKLFPVKDALMFIKRSATFSSLGSSFFKAENPPFGATFTYYVKEAPKTLKEQRKEKEKKLIEKGEPVYYPSWEDLRKEDDEIKPYLLFTVFDDAGNIVRKIKTDVKEGINRVTWDLRYPSANAVKKVDSQDESGYPVMPGKYKVTMSLYDKGIFTQVSGPVEFEAKVLNNVTLPAEDRAELVAFQKKVTELNRAVQGAIELSNELKNKIAVIRTALIRTENAPDNLMKEADRIASENLNLYRKLTGDEVIAKRNEPFYPSIADRVGEVVYGMWQTTSAPTQSYRDNYRIASNKFKPVLDGLKQLIEVDLKNLENDLEKLKAPYTPGRIPDWKEN</sequence>
<dbReference type="Gene3D" id="2.60.40.4070">
    <property type="match status" value="1"/>
</dbReference>
<keyword evidence="4" id="KW-0378">Hydrolase</keyword>
<dbReference type="InterPro" id="IPR036278">
    <property type="entry name" value="Sialidase_sf"/>
</dbReference>
<dbReference type="GO" id="GO:0016787">
    <property type="term" value="F:hydrolase activity"/>
    <property type="evidence" value="ECO:0007669"/>
    <property type="project" value="UniProtKB-KW"/>
</dbReference>
<dbReference type="PANTHER" id="PTHR43739:SF5">
    <property type="entry name" value="EXO-ALPHA-SIALIDASE"/>
    <property type="match status" value="1"/>
</dbReference>
<dbReference type="CDD" id="cd15482">
    <property type="entry name" value="Sialidase_non-viral"/>
    <property type="match status" value="3"/>
</dbReference>
<dbReference type="SUPFAM" id="SSF110296">
    <property type="entry name" value="Oligoxyloglucan reducing end-specific cellobiohydrolase"/>
    <property type="match status" value="1"/>
</dbReference>
<dbReference type="EMBL" id="DSUJ01000002">
    <property type="protein sequence ID" value="HFI89925.1"/>
    <property type="molecule type" value="Genomic_DNA"/>
</dbReference>
<keyword evidence="2" id="KW-0732">Signal</keyword>
<evidence type="ECO:0000256" key="2">
    <source>
        <dbReference type="SAM" id="SignalP"/>
    </source>
</evidence>
<dbReference type="Pfam" id="PF15902">
    <property type="entry name" value="Sortilin-Vps10"/>
    <property type="match status" value="1"/>
</dbReference>
<feature type="signal peptide" evidence="2">
    <location>
        <begin position="1"/>
        <end position="21"/>
    </location>
</feature>
<accession>A0A7V2ZHC7</accession>
<dbReference type="GO" id="GO:0010411">
    <property type="term" value="P:xyloglucan metabolic process"/>
    <property type="evidence" value="ECO:0007669"/>
    <property type="project" value="TreeGrafter"/>
</dbReference>
<feature type="domain" description="Sortilin N-terminal" evidence="3">
    <location>
        <begin position="131"/>
        <end position="255"/>
    </location>
</feature>
<dbReference type="Gene3D" id="2.130.10.10">
    <property type="entry name" value="YVTN repeat-like/Quinoprotein amine dehydrogenase"/>
    <property type="match status" value="4"/>
</dbReference>
<feature type="chain" id="PRO_5030969191" evidence="2">
    <location>
        <begin position="22"/>
        <end position="1086"/>
    </location>
</feature>
<proteinExistence type="predicted"/>
<organism evidence="4">
    <name type="scientific">Ignavibacterium album</name>
    <dbReference type="NCBI Taxonomy" id="591197"/>
    <lineage>
        <taxon>Bacteria</taxon>
        <taxon>Pseudomonadati</taxon>
        <taxon>Ignavibacteriota</taxon>
        <taxon>Ignavibacteria</taxon>
        <taxon>Ignavibacteriales</taxon>
        <taxon>Ignavibacteriaceae</taxon>
        <taxon>Ignavibacterium</taxon>
    </lineage>
</organism>
<dbReference type="SUPFAM" id="SSF50939">
    <property type="entry name" value="Sialidases"/>
    <property type="match status" value="1"/>
</dbReference>
<dbReference type="InterPro" id="IPR052025">
    <property type="entry name" value="Xyloglucanase_GH74"/>
</dbReference>
<dbReference type="InterPro" id="IPR015943">
    <property type="entry name" value="WD40/YVTN_repeat-like_dom_sf"/>
</dbReference>
<keyword evidence="1" id="KW-0677">Repeat</keyword>